<dbReference type="Proteomes" id="UP000679126">
    <property type="component" value="Unassembled WGS sequence"/>
</dbReference>
<keyword evidence="1" id="KW-0472">Membrane</keyword>
<reference evidence="4" key="1">
    <citation type="submission" date="2021-03" db="EMBL/GenBank/DDBJ databases">
        <title>Assistant Professor.</title>
        <authorList>
            <person name="Huq M.A."/>
        </authorList>
    </citation>
    <scope>NUCLEOTIDE SEQUENCE [LARGE SCALE GENOMIC DNA]</scope>
    <source>
        <strain evidence="4">MAH-28</strain>
    </source>
</reference>
<feature type="transmembrane region" description="Helical" evidence="1">
    <location>
        <begin position="38"/>
        <end position="64"/>
    </location>
</feature>
<feature type="transmembrane region" description="Helical" evidence="1">
    <location>
        <begin position="76"/>
        <end position="96"/>
    </location>
</feature>
<dbReference type="Pfam" id="PF06580">
    <property type="entry name" value="His_kinase"/>
    <property type="match status" value="1"/>
</dbReference>
<dbReference type="InterPro" id="IPR050640">
    <property type="entry name" value="Bact_2-comp_sensor_kinase"/>
</dbReference>
<gene>
    <name evidence="3" type="ORF">J7I43_21465</name>
</gene>
<keyword evidence="4" id="KW-1185">Reference proteome</keyword>
<comment type="caution">
    <text evidence="3">The sequence shown here is derived from an EMBL/GenBank/DDBJ whole genome shotgun (WGS) entry which is preliminary data.</text>
</comment>
<sequence length="350" mass="39863">MRLKRYSRKEPLVFVWVMAPYVVIMNMVIYGACIWRSLAAFASTFFSSVLYFLVIYLVFGMVAVLIRTRIPAGSDLFRRISVMLPVFYIMNIGSVAGLFELSSRLSFVVCDIKPHMYWWAVLFGCILSTAITFINEGMANWEQWKDSLAETEKLRNAYQRSKLLGLKGQINPHFLFNCFNTLSGLIGENEAEAERFLDEMSRVHRYLLRNDDELLVPLAEELKFARSYLHLTEQRFGSAIAASVNIDPELHGCGIPPLSMQVILENIIYTNAISKKNPLMILIEAVSAQEIAITHSVFEKTVVQHMQVEEGLDNLLNKYKLLNAPPVMIREDGEHRTIVLPLFDGTNLPA</sequence>
<keyword evidence="3" id="KW-0418">Kinase</keyword>
<dbReference type="PANTHER" id="PTHR34220">
    <property type="entry name" value="SENSOR HISTIDINE KINASE YPDA"/>
    <property type="match status" value="1"/>
</dbReference>
<evidence type="ECO:0000259" key="2">
    <source>
        <dbReference type="Pfam" id="PF06580"/>
    </source>
</evidence>
<accession>A0ABS3YJF2</accession>
<evidence type="ECO:0000313" key="3">
    <source>
        <dbReference type="EMBL" id="MBO9154811.1"/>
    </source>
</evidence>
<feature type="domain" description="Signal transduction histidine kinase internal region" evidence="2">
    <location>
        <begin position="163"/>
        <end position="239"/>
    </location>
</feature>
<name>A0ABS3YJF2_9BACT</name>
<keyword evidence="3" id="KW-0808">Transferase</keyword>
<feature type="transmembrane region" description="Helical" evidence="1">
    <location>
        <begin position="12"/>
        <end position="32"/>
    </location>
</feature>
<dbReference type="GO" id="GO:0016301">
    <property type="term" value="F:kinase activity"/>
    <property type="evidence" value="ECO:0007669"/>
    <property type="project" value="UniProtKB-KW"/>
</dbReference>
<dbReference type="RefSeq" id="WP_209147925.1">
    <property type="nucleotide sequence ID" value="NZ_JAGHKP010000004.1"/>
</dbReference>
<evidence type="ECO:0000313" key="4">
    <source>
        <dbReference type="Proteomes" id="UP000679126"/>
    </source>
</evidence>
<evidence type="ECO:0000256" key="1">
    <source>
        <dbReference type="SAM" id="Phobius"/>
    </source>
</evidence>
<proteinExistence type="predicted"/>
<keyword evidence="1" id="KW-1133">Transmembrane helix</keyword>
<keyword evidence="1" id="KW-0812">Transmembrane</keyword>
<organism evidence="3 4">
    <name type="scientific">Chitinophaga chungangae</name>
    <dbReference type="NCBI Taxonomy" id="2821488"/>
    <lineage>
        <taxon>Bacteria</taxon>
        <taxon>Pseudomonadati</taxon>
        <taxon>Bacteroidota</taxon>
        <taxon>Chitinophagia</taxon>
        <taxon>Chitinophagales</taxon>
        <taxon>Chitinophagaceae</taxon>
        <taxon>Chitinophaga</taxon>
    </lineage>
</organism>
<dbReference type="InterPro" id="IPR010559">
    <property type="entry name" value="Sig_transdc_His_kin_internal"/>
</dbReference>
<dbReference type="EMBL" id="JAGHKP010000004">
    <property type="protein sequence ID" value="MBO9154811.1"/>
    <property type="molecule type" value="Genomic_DNA"/>
</dbReference>
<protein>
    <submittedName>
        <fullName evidence="3">Histidine kinase</fullName>
    </submittedName>
</protein>
<dbReference type="PANTHER" id="PTHR34220:SF7">
    <property type="entry name" value="SENSOR HISTIDINE KINASE YPDA"/>
    <property type="match status" value="1"/>
</dbReference>
<feature type="transmembrane region" description="Helical" evidence="1">
    <location>
        <begin position="116"/>
        <end position="135"/>
    </location>
</feature>